<dbReference type="KEGG" id="cput:CONPUDRAFT_101927"/>
<keyword evidence="4 10" id="KW-1003">Cell membrane</keyword>
<dbReference type="GO" id="GO:0032220">
    <property type="term" value="P:plasma membrane fusion involved in cytogamy"/>
    <property type="evidence" value="ECO:0007669"/>
    <property type="project" value="TreeGrafter"/>
</dbReference>
<feature type="transmembrane region" description="Helical" evidence="10">
    <location>
        <begin position="218"/>
        <end position="240"/>
    </location>
</feature>
<feature type="compositionally biased region" description="Basic and acidic residues" evidence="11">
    <location>
        <begin position="701"/>
        <end position="718"/>
    </location>
</feature>
<evidence type="ECO:0000256" key="10">
    <source>
        <dbReference type="RuleBase" id="RU366035"/>
    </source>
</evidence>
<dbReference type="EMBL" id="JH711576">
    <property type="protein sequence ID" value="EIW83225.1"/>
    <property type="molecule type" value="Genomic_DNA"/>
</dbReference>
<comment type="subcellular location">
    <subcellularLocation>
        <location evidence="2 10">Cell membrane</location>
        <topology evidence="2 10">Multi-pass membrane protein</topology>
    </subcellularLocation>
</comment>
<dbReference type="InterPro" id="IPR026777">
    <property type="entry name" value="PRM1"/>
</dbReference>
<evidence type="ECO:0000256" key="5">
    <source>
        <dbReference type="ARBA" id="ARBA00022692"/>
    </source>
</evidence>
<comment type="function">
    <text evidence="1 10">Involved in cell fusion during mating by stabilizing the plasma membrane fusion event.</text>
</comment>
<evidence type="ECO:0000256" key="2">
    <source>
        <dbReference type="ARBA" id="ARBA00004651"/>
    </source>
</evidence>
<feature type="transmembrane region" description="Helical" evidence="10">
    <location>
        <begin position="527"/>
        <end position="553"/>
    </location>
</feature>
<evidence type="ECO:0000256" key="9">
    <source>
        <dbReference type="ARBA" id="ARBA00023180"/>
    </source>
</evidence>
<keyword evidence="8 10" id="KW-0472">Membrane</keyword>
<dbReference type="PANTHER" id="PTHR31030:SF1">
    <property type="entry name" value="PLASMA MEMBRANE FUSION PROTEIN PRM1"/>
    <property type="match status" value="1"/>
</dbReference>
<dbReference type="Proteomes" id="UP000053558">
    <property type="component" value="Unassembled WGS sequence"/>
</dbReference>
<gene>
    <name evidence="12" type="ORF">CONPUDRAFT_101927</name>
</gene>
<evidence type="ECO:0000313" key="12">
    <source>
        <dbReference type="EMBL" id="EIW83225.1"/>
    </source>
</evidence>
<evidence type="ECO:0000256" key="11">
    <source>
        <dbReference type="SAM" id="MobiDB-lite"/>
    </source>
</evidence>
<dbReference type="GO" id="GO:0005886">
    <property type="term" value="C:plasma membrane"/>
    <property type="evidence" value="ECO:0007669"/>
    <property type="project" value="UniProtKB-SubCell"/>
</dbReference>
<name>A0A5M3MWY8_CONPW</name>
<keyword evidence="9" id="KW-0325">Glycoprotein</keyword>
<dbReference type="RefSeq" id="XP_007767042.1">
    <property type="nucleotide sequence ID" value="XM_007768852.1"/>
</dbReference>
<comment type="caution">
    <text evidence="10">Lacks conserved residue(s) required for the propagation of feature annotation.</text>
</comment>
<dbReference type="AlphaFoldDB" id="A0A5M3MWY8"/>
<evidence type="ECO:0000256" key="8">
    <source>
        <dbReference type="ARBA" id="ARBA00023136"/>
    </source>
</evidence>
<sequence length="989" mass="107080">MPRYMAIATNQQFADAANGTMNGARAALVLALTCMEAIINFLIDIYRSTFLCFLDLVVSGGLSLLISAVQEVQSFLQNTINGIVSGLVSDANSVNSAIQSAVNAVNKVNPFGNINAPQFNTSSLSQLQNITIPNDFENALIKLNSSLPTLSSIKDAIQGLVDTPFEAVKQDINNTFANLTFDPTLFPIPQQNTITFCDSLDTSSVDNLGQDLLKAAEIGTIILAVAALVLLAGFSVLEWYKWRCLQFHLSNTREAWASDPTVDRSGPDQAVPTVVMTNHNLLMLQVDAQHPMLTRMANFLAALLHLSRSQHIHLRWFLHYIFHPPALACFLIGFFGILSVELQLLAVGPLEAKYSAQTAQTVNDLSSTIAAQMNASMYNQSSVYASGINLQVASVQNTINQGVFGWVNGTTTTLNATLNSFYADVTGAVTSVFNGTILENPALDFVNCLIGSKVEALEDALTFLNENLNVDLPRVNESVLVLSPADVNEVTQPITAAAIGGGDGSSSGGVIARLVATYVDSLLKERIMFAVFLGLWGVVVVMGLAVVFWHSYARDWVEAYKRRRWQREQRDGIDAFEPAAYGYHGAGERATLVAEKPDAEKGEKGRDDVQLRSFAPVLDESPQQQQQQRSGGFSLGRSLTKLRMGPLTPKTPKQHPLENMNPAFEKSWDSFHRQDTEAQANALRDNEGASGSKWFQSIGRRMRDSEIPKDYSFKDEAAPPKSVPKSKWLGGLFGRKTTADSDESFGDSTPAPSPDTGSARSSPRGRPNLRISTGKASGMRSNENLPDIEVHSPTSTLRDLGPGPEPLPVENLKSAWSVSPTSAQEQPQPPTRRMPPPPPRLPLIQTQPQTLQFADTPGHKFPVPLHHGFAHNPEPPTPPAHKFYPAAVRTHLAPPPAIPPSQLHLSTVASSRKPTIVSLSPDRGPRSESTTPVTRLLTTQHARKSSGAVDPFATPFDDTHAVSSGTGASPTTPSARKRVTNPFAGGWAV</sequence>
<evidence type="ECO:0000256" key="4">
    <source>
        <dbReference type="ARBA" id="ARBA00022475"/>
    </source>
</evidence>
<dbReference type="GeneID" id="19198326"/>
<reference evidence="13" key="1">
    <citation type="journal article" date="2012" name="Science">
        <title>The Paleozoic origin of enzymatic lignin decomposition reconstructed from 31 fungal genomes.</title>
        <authorList>
            <person name="Floudas D."/>
            <person name="Binder M."/>
            <person name="Riley R."/>
            <person name="Barry K."/>
            <person name="Blanchette R.A."/>
            <person name="Henrissat B."/>
            <person name="Martinez A.T."/>
            <person name="Otillar R."/>
            <person name="Spatafora J.W."/>
            <person name="Yadav J.S."/>
            <person name="Aerts A."/>
            <person name="Benoit I."/>
            <person name="Boyd A."/>
            <person name="Carlson A."/>
            <person name="Copeland A."/>
            <person name="Coutinho P.M."/>
            <person name="de Vries R.P."/>
            <person name="Ferreira P."/>
            <person name="Findley K."/>
            <person name="Foster B."/>
            <person name="Gaskell J."/>
            <person name="Glotzer D."/>
            <person name="Gorecki P."/>
            <person name="Heitman J."/>
            <person name="Hesse C."/>
            <person name="Hori C."/>
            <person name="Igarashi K."/>
            <person name="Jurgens J.A."/>
            <person name="Kallen N."/>
            <person name="Kersten P."/>
            <person name="Kohler A."/>
            <person name="Kuees U."/>
            <person name="Kumar T.K.A."/>
            <person name="Kuo A."/>
            <person name="LaButti K."/>
            <person name="Larrondo L.F."/>
            <person name="Lindquist E."/>
            <person name="Ling A."/>
            <person name="Lombard V."/>
            <person name="Lucas S."/>
            <person name="Lundell T."/>
            <person name="Martin R."/>
            <person name="McLaughlin D.J."/>
            <person name="Morgenstern I."/>
            <person name="Morin E."/>
            <person name="Murat C."/>
            <person name="Nagy L.G."/>
            <person name="Nolan M."/>
            <person name="Ohm R.A."/>
            <person name="Patyshakuliyeva A."/>
            <person name="Rokas A."/>
            <person name="Ruiz-Duenas F.J."/>
            <person name="Sabat G."/>
            <person name="Salamov A."/>
            <person name="Samejima M."/>
            <person name="Schmutz J."/>
            <person name="Slot J.C."/>
            <person name="St John F."/>
            <person name="Stenlid J."/>
            <person name="Sun H."/>
            <person name="Sun S."/>
            <person name="Syed K."/>
            <person name="Tsang A."/>
            <person name="Wiebenga A."/>
            <person name="Young D."/>
            <person name="Pisabarro A."/>
            <person name="Eastwood D.C."/>
            <person name="Martin F."/>
            <person name="Cullen D."/>
            <person name="Grigoriev I.V."/>
            <person name="Hibbett D.S."/>
        </authorList>
    </citation>
    <scope>NUCLEOTIDE SEQUENCE [LARGE SCALE GENOMIC DNA]</scope>
    <source>
        <strain evidence="13">RWD-64-598 SS2</strain>
    </source>
</reference>
<protein>
    <recommendedName>
        <fullName evidence="10">Plasma membrane fusion protein PRM1</fullName>
    </recommendedName>
</protein>
<dbReference type="GO" id="GO:0043332">
    <property type="term" value="C:mating projection tip"/>
    <property type="evidence" value="ECO:0007669"/>
    <property type="project" value="UniProtKB-UniRule"/>
</dbReference>
<organism evidence="12 13">
    <name type="scientific">Coniophora puteana (strain RWD-64-598)</name>
    <name type="common">Brown rot fungus</name>
    <dbReference type="NCBI Taxonomy" id="741705"/>
    <lineage>
        <taxon>Eukaryota</taxon>
        <taxon>Fungi</taxon>
        <taxon>Dikarya</taxon>
        <taxon>Basidiomycota</taxon>
        <taxon>Agaricomycotina</taxon>
        <taxon>Agaricomycetes</taxon>
        <taxon>Agaricomycetidae</taxon>
        <taxon>Boletales</taxon>
        <taxon>Coniophorineae</taxon>
        <taxon>Coniophoraceae</taxon>
        <taxon>Coniophora</taxon>
    </lineage>
</organism>
<dbReference type="OrthoDB" id="10248838at2759"/>
<evidence type="ECO:0000256" key="6">
    <source>
        <dbReference type="ARBA" id="ARBA00022971"/>
    </source>
</evidence>
<keyword evidence="6 10" id="KW-0184">Conjugation</keyword>
<feature type="compositionally biased region" description="Polar residues" evidence="11">
    <location>
        <begin position="927"/>
        <end position="940"/>
    </location>
</feature>
<feature type="transmembrane region" description="Helical" evidence="10">
    <location>
        <begin position="317"/>
        <end position="340"/>
    </location>
</feature>
<keyword evidence="13" id="KW-1185">Reference proteome</keyword>
<feature type="compositionally biased region" description="Low complexity" evidence="11">
    <location>
        <begin position="963"/>
        <end position="974"/>
    </location>
</feature>
<evidence type="ECO:0000256" key="3">
    <source>
        <dbReference type="ARBA" id="ARBA00010780"/>
    </source>
</evidence>
<evidence type="ECO:0000313" key="13">
    <source>
        <dbReference type="Proteomes" id="UP000053558"/>
    </source>
</evidence>
<feature type="compositionally biased region" description="Polar residues" evidence="11">
    <location>
        <begin position="770"/>
        <end position="784"/>
    </location>
</feature>
<comment type="caution">
    <text evidence="12">The sequence shown here is derived from an EMBL/GenBank/DDBJ whole genome shotgun (WGS) entry which is preliminary data.</text>
</comment>
<accession>A0A5M3MWY8</accession>
<dbReference type="PANTHER" id="PTHR31030">
    <property type="entry name" value="PLASMA MEMBRANE FUSION PROTEIN PRM1"/>
    <property type="match status" value="1"/>
</dbReference>
<feature type="compositionally biased region" description="Polar residues" evidence="11">
    <location>
        <begin position="814"/>
        <end position="825"/>
    </location>
</feature>
<evidence type="ECO:0000256" key="7">
    <source>
        <dbReference type="ARBA" id="ARBA00022989"/>
    </source>
</evidence>
<feature type="transmembrane region" description="Helical" evidence="10">
    <location>
        <begin position="23"/>
        <end position="43"/>
    </location>
</feature>
<evidence type="ECO:0000256" key="1">
    <source>
        <dbReference type="ARBA" id="ARBA00002512"/>
    </source>
</evidence>
<feature type="region of interest" description="Disordered" evidence="11">
    <location>
        <begin position="616"/>
        <end position="661"/>
    </location>
</feature>
<comment type="similarity">
    <text evidence="3 10">Belongs to the PRM1 family.</text>
</comment>
<keyword evidence="7 10" id="KW-1133">Transmembrane helix</keyword>
<feature type="region of interest" description="Disordered" evidence="11">
    <location>
        <begin position="915"/>
        <end position="989"/>
    </location>
</feature>
<proteinExistence type="inferred from homology"/>
<feature type="compositionally biased region" description="Pro residues" evidence="11">
    <location>
        <begin position="827"/>
        <end position="838"/>
    </location>
</feature>
<keyword evidence="5 10" id="KW-0812">Transmembrane</keyword>
<feature type="region of interest" description="Disordered" evidence="11">
    <location>
        <begin position="681"/>
        <end position="838"/>
    </location>
</feature>